<organism evidence="1 2">
    <name type="scientific">Rhododendron molle</name>
    <name type="common">Chinese azalea</name>
    <name type="synonym">Azalea mollis</name>
    <dbReference type="NCBI Taxonomy" id="49168"/>
    <lineage>
        <taxon>Eukaryota</taxon>
        <taxon>Viridiplantae</taxon>
        <taxon>Streptophyta</taxon>
        <taxon>Embryophyta</taxon>
        <taxon>Tracheophyta</taxon>
        <taxon>Spermatophyta</taxon>
        <taxon>Magnoliopsida</taxon>
        <taxon>eudicotyledons</taxon>
        <taxon>Gunneridae</taxon>
        <taxon>Pentapetalae</taxon>
        <taxon>asterids</taxon>
        <taxon>Ericales</taxon>
        <taxon>Ericaceae</taxon>
        <taxon>Ericoideae</taxon>
        <taxon>Rhodoreae</taxon>
        <taxon>Rhododendron</taxon>
    </lineage>
</organism>
<accession>A0ACC0PUB2</accession>
<comment type="caution">
    <text evidence="1">The sequence shown here is derived from an EMBL/GenBank/DDBJ whole genome shotgun (WGS) entry which is preliminary data.</text>
</comment>
<reference evidence="1" key="1">
    <citation type="submission" date="2022-02" db="EMBL/GenBank/DDBJ databases">
        <title>Plant Genome Project.</title>
        <authorList>
            <person name="Zhang R.-G."/>
        </authorList>
    </citation>
    <scope>NUCLEOTIDE SEQUENCE</scope>
    <source>
        <strain evidence="1">AT1</strain>
    </source>
</reference>
<name>A0ACC0PUB2_RHOML</name>
<dbReference type="Proteomes" id="UP001062846">
    <property type="component" value="Chromosome 2"/>
</dbReference>
<sequence length="196" mass="21202">MQPALLTARCLTQIPLQFHSLSRNHSNPHLKSFSSSSSSSPIIFFTSIKKPKSGRLLTLCSSAVPKSSDANCESVVKNRTEEEALTANLESQQESGWRVEVGNPNVPPLVSTAKLSLGDQAFFLLAFIACTTSAAFVSLVIAAVPTLSVSNATSCLVIVSVLMSKPSICWDVDLLLVLCLVSLRHMPYYRNAYVKV</sequence>
<evidence type="ECO:0000313" key="1">
    <source>
        <dbReference type="EMBL" id="KAI8568659.1"/>
    </source>
</evidence>
<protein>
    <submittedName>
        <fullName evidence="1">Uncharacterized protein</fullName>
    </submittedName>
</protein>
<evidence type="ECO:0000313" key="2">
    <source>
        <dbReference type="Proteomes" id="UP001062846"/>
    </source>
</evidence>
<proteinExistence type="predicted"/>
<dbReference type="EMBL" id="CM046389">
    <property type="protein sequence ID" value="KAI8568659.1"/>
    <property type="molecule type" value="Genomic_DNA"/>
</dbReference>
<gene>
    <name evidence="1" type="ORF">RHMOL_Rhmol02G0217800</name>
</gene>
<keyword evidence="2" id="KW-1185">Reference proteome</keyword>